<dbReference type="RefSeq" id="WP_157310029.1">
    <property type="nucleotide sequence ID" value="NZ_WRXN01000033.1"/>
</dbReference>
<protein>
    <submittedName>
        <fullName evidence="1">Uncharacterized protein</fullName>
    </submittedName>
</protein>
<dbReference type="Proteomes" id="UP000461730">
    <property type="component" value="Unassembled WGS sequence"/>
</dbReference>
<sequence length="157" mass="18403">MPVLSSVRWYNNKSKTEFPLGLDFSYNFESLKEKLGEPGIKSSDISPISLNDDGSESFYRWETILDNERSHVWGLEYTDDQVINHFSLGLKFQKPALYLYSEWGNEKFEKFISQHNFDRTADLMFLQWAIERDLVTISNSNRSERKEVACYRMGTCS</sequence>
<accession>A0A7K1UF48</accession>
<dbReference type="EMBL" id="WRXN01000033">
    <property type="protein sequence ID" value="MVT12615.1"/>
    <property type="molecule type" value="Genomic_DNA"/>
</dbReference>
<evidence type="ECO:0000313" key="2">
    <source>
        <dbReference type="Proteomes" id="UP000461730"/>
    </source>
</evidence>
<keyword evidence="2" id="KW-1185">Reference proteome</keyword>
<gene>
    <name evidence="1" type="ORF">GO493_30480</name>
</gene>
<dbReference type="AlphaFoldDB" id="A0A7K1UF48"/>
<proteinExistence type="predicted"/>
<organism evidence="1 2">
    <name type="scientific">Chitinophaga tropicalis</name>
    <dbReference type="NCBI Taxonomy" id="2683588"/>
    <lineage>
        <taxon>Bacteria</taxon>
        <taxon>Pseudomonadati</taxon>
        <taxon>Bacteroidota</taxon>
        <taxon>Chitinophagia</taxon>
        <taxon>Chitinophagales</taxon>
        <taxon>Chitinophagaceae</taxon>
        <taxon>Chitinophaga</taxon>
    </lineage>
</organism>
<name>A0A7K1UF48_9BACT</name>
<evidence type="ECO:0000313" key="1">
    <source>
        <dbReference type="EMBL" id="MVT12615.1"/>
    </source>
</evidence>
<comment type="caution">
    <text evidence="1">The sequence shown here is derived from an EMBL/GenBank/DDBJ whole genome shotgun (WGS) entry which is preliminary data.</text>
</comment>
<reference evidence="1 2" key="1">
    <citation type="submission" date="2019-12" db="EMBL/GenBank/DDBJ databases">
        <title>Chitinophaga sp. strain ysch24 (GDMCC 1.1355), whole genome shotgun sequence.</title>
        <authorList>
            <person name="Zhang X."/>
        </authorList>
    </citation>
    <scope>NUCLEOTIDE SEQUENCE [LARGE SCALE GENOMIC DNA]</scope>
    <source>
        <strain evidence="2">ysch24</strain>
    </source>
</reference>